<reference evidence="5" key="1">
    <citation type="submission" date="2022-07" db="EMBL/GenBank/DDBJ databases">
        <title>Fungi with potential for degradation of polypropylene.</title>
        <authorList>
            <person name="Gostincar C."/>
        </authorList>
    </citation>
    <scope>NUCLEOTIDE SEQUENCE</scope>
    <source>
        <strain evidence="5">EXF-13308</strain>
    </source>
</reference>
<sequence length="962" mass="106131">MAPRKSRESVLELCTKVTILGNSVSVRMLEFLSTVKHQPHGFRELAHDFLDSCRILWSIEAGLTETNRTANQFPVDMINELDKKFRQTNDDFTVLNQMLTRYLEYERKGALGKLQKGWRAMFADDGIAKMRDSLAKSRDALRMSALVFRWSLGEAKADASVGIGYTGLAAALERMDQKTPSTVIPASHHHEQPALQQPHLERQLPPEPQLHQEHNDIDRYISQVPQDRMHAEMPPQLPPMDLHDRASGSNISLRDIGRDPSLRETNGTHTTMTSQTHNSGSSIRDPSISIRDPSLSITTYQSYPERQSSRSSKIMGVQMRERTLPSTTSGSLHGEQLQDDNISTHTTETETLIEELIQEIDLSEKGSATVTRIKADPATVPRWTPRNTIGANNAQLKSALLTAIQQKKHKIIEQLLDRGVSPEAGPEFHAIKEAVLIRDTETIRLLLLFGGDPNARDRNGVTPLMSATELSFVEGAKMLIKYGADPNLSAGPEEESPLAMAVVHNKLEFVQLFLMYGGDPNAIMENGNTVFIRAMNKDTPKKLVELMLNYGADPNCKNAEGTSPLFQAISSNRLDLMTLLLDRGADPNLPGPKHLLWPSAYKPHCLKLLLSRGADLKKAPGVLELATSLNNLESVKILLQAGVDVNTKKDGVYTPLCSSIRDNRMEIFQLLITNNADPNLPASDYPVFKAVTRPAMMPYLVAAGADLSNPKGILERAVHLNNRESLMYLLDQGVDPNAKSAEGHTPLTTAIREDRGEFVDLLLARGADPGIRGREWPICMAVKRPAILKKLLPAVKDPRAFKGVVEMAVVANQLESVKLLLGAGVSVEDKNGGVFSPLTTAIREERKEIVKYLLDEGGADVNAPGEHLPIIKAIRRCRGDDTEIIEMLLARGADVNLVYRGWNAIMQALENGDANILTLLVEKGNGVDLQAKDDSGRTVMDIASSRGWDEAVAILLSGRDRR</sequence>
<feature type="region of interest" description="Disordered" evidence="4">
    <location>
        <begin position="252"/>
        <end position="290"/>
    </location>
</feature>
<dbReference type="AlphaFoldDB" id="A0AA38VI97"/>
<gene>
    <name evidence="5" type="ORF">NKR23_g6074</name>
</gene>
<accession>A0AA38VI97</accession>
<evidence type="ECO:0000313" key="5">
    <source>
        <dbReference type="EMBL" id="KAJ9144160.1"/>
    </source>
</evidence>
<dbReference type="Pfam" id="PF12796">
    <property type="entry name" value="Ank_2"/>
    <property type="match status" value="5"/>
</dbReference>
<dbReference type="SUPFAM" id="SSF48403">
    <property type="entry name" value="Ankyrin repeat"/>
    <property type="match status" value="2"/>
</dbReference>
<dbReference type="SMART" id="SM00248">
    <property type="entry name" value="ANK"/>
    <property type="match status" value="14"/>
</dbReference>
<dbReference type="InterPro" id="IPR002110">
    <property type="entry name" value="Ankyrin_rpt"/>
</dbReference>
<dbReference type="PROSITE" id="PS50088">
    <property type="entry name" value="ANK_REPEAT"/>
    <property type="match status" value="7"/>
</dbReference>
<evidence type="ECO:0000256" key="3">
    <source>
        <dbReference type="PROSITE-ProRule" id="PRU00023"/>
    </source>
</evidence>
<name>A0AA38VI97_9PEZI</name>
<dbReference type="Proteomes" id="UP001174694">
    <property type="component" value="Unassembled WGS sequence"/>
</dbReference>
<dbReference type="EMBL" id="JANBVO010000017">
    <property type="protein sequence ID" value="KAJ9144160.1"/>
    <property type="molecule type" value="Genomic_DNA"/>
</dbReference>
<evidence type="ECO:0000313" key="6">
    <source>
        <dbReference type="Proteomes" id="UP001174694"/>
    </source>
</evidence>
<feature type="repeat" description="ANK" evidence="3">
    <location>
        <begin position="900"/>
        <end position="932"/>
    </location>
</feature>
<evidence type="ECO:0000256" key="2">
    <source>
        <dbReference type="ARBA" id="ARBA00023043"/>
    </source>
</evidence>
<feature type="compositionally biased region" description="Low complexity" evidence="4">
    <location>
        <begin position="281"/>
        <end position="290"/>
    </location>
</feature>
<evidence type="ECO:0000256" key="4">
    <source>
        <dbReference type="SAM" id="MobiDB-lite"/>
    </source>
</evidence>
<dbReference type="InterPro" id="IPR036770">
    <property type="entry name" value="Ankyrin_rpt-contain_sf"/>
</dbReference>
<feature type="repeat" description="ANK" evidence="3">
    <location>
        <begin position="742"/>
        <end position="774"/>
    </location>
</feature>
<keyword evidence="2 3" id="KW-0040">ANK repeat</keyword>
<dbReference type="Gene3D" id="1.25.40.20">
    <property type="entry name" value="Ankyrin repeat-containing domain"/>
    <property type="match status" value="3"/>
</dbReference>
<proteinExistence type="predicted"/>
<feature type="repeat" description="ANK" evidence="3">
    <location>
        <begin position="560"/>
        <end position="592"/>
    </location>
</feature>
<feature type="repeat" description="ANK" evidence="3">
    <location>
        <begin position="459"/>
        <end position="491"/>
    </location>
</feature>
<keyword evidence="1" id="KW-0677">Repeat</keyword>
<protein>
    <submittedName>
        <fullName evidence="5">Ankyrin</fullName>
    </submittedName>
</protein>
<comment type="caution">
    <text evidence="5">The sequence shown here is derived from an EMBL/GenBank/DDBJ whole genome shotgun (WGS) entry which is preliminary data.</text>
</comment>
<dbReference type="PANTHER" id="PTHR24198:SF165">
    <property type="entry name" value="ANKYRIN REPEAT-CONTAINING PROTEIN-RELATED"/>
    <property type="match status" value="1"/>
</dbReference>
<feature type="repeat" description="ANK" evidence="3">
    <location>
        <begin position="493"/>
        <end position="525"/>
    </location>
</feature>
<dbReference type="PANTHER" id="PTHR24198">
    <property type="entry name" value="ANKYRIN REPEAT AND PROTEIN KINASE DOMAIN-CONTAINING PROTEIN"/>
    <property type="match status" value="1"/>
</dbReference>
<dbReference type="PROSITE" id="PS50297">
    <property type="entry name" value="ANK_REP_REGION"/>
    <property type="match status" value="3"/>
</dbReference>
<evidence type="ECO:0000256" key="1">
    <source>
        <dbReference type="ARBA" id="ARBA00022737"/>
    </source>
</evidence>
<feature type="compositionally biased region" description="Polar residues" evidence="4">
    <location>
        <begin position="263"/>
        <end position="280"/>
    </location>
</feature>
<feature type="repeat" description="ANK" evidence="3">
    <location>
        <begin position="623"/>
        <end position="650"/>
    </location>
</feature>
<keyword evidence="6" id="KW-1185">Reference proteome</keyword>
<feature type="repeat" description="ANK" evidence="3">
    <location>
        <begin position="526"/>
        <end position="559"/>
    </location>
</feature>
<organism evidence="5 6">
    <name type="scientific">Pleurostoma richardsiae</name>
    <dbReference type="NCBI Taxonomy" id="41990"/>
    <lineage>
        <taxon>Eukaryota</taxon>
        <taxon>Fungi</taxon>
        <taxon>Dikarya</taxon>
        <taxon>Ascomycota</taxon>
        <taxon>Pezizomycotina</taxon>
        <taxon>Sordariomycetes</taxon>
        <taxon>Sordariomycetidae</taxon>
        <taxon>Calosphaeriales</taxon>
        <taxon>Pleurostomataceae</taxon>
        <taxon>Pleurostoma</taxon>
    </lineage>
</organism>